<dbReference type="PROSITE" id="PS51462">
    <property type="entry name" value="NUDIX"/>
    <property type="match status" value="1"/>
</dbReference>
<sequence>MSFPRAFQNYVPRTHCIDNHVYGVILVSPDDCILVVQGRKSMKWSFPKGHGSACESPLKAALRELKEETGIVLQERLPDNEKRFKSNKSNSGGTYFIFQMDTKPDVVTEDKTEIMDAMWCPRHKLPSLRGNMDMTTFCRKQLHNDPFLTLPNNNIVVS</sequence>
<dbReference type="InterPro" id="IPR015797">
    <property type="entry name" value="NUDIX_hydrolase-like_dom_sf"/>
</dbReference>
<dbReference type="EMBL" id="MN740801">
    <property type="protein sequence ID" value="QHU12512.1"/>
    <property type="molecule type" value="Genomic_DNA"/>
</dbReference>
<evidence type="ECO:0000313" key="3">
    <source>
        <dbReference type="EMBL" id="QHU12512.1"/>
    </source>
</evidence>
<organism evidence="3">
    <name type="scientific">viral metagenome</name>
    <dbReference type="NCBI Taxonomy" id="1070528"/>
    <lineage>
        <taxon>unclassified sequences</taxon>
        <taxon>metagenomes</taxon>
        <taxon>organismal metagenomes</taxon>
    </lineage>
</organism>
<dbReference type="Pfam" id="PF00293">
    <property type="entry name" value="NUDIX"/>
    <property type="match status" value="1"/>
</dbReference>
<evidence type="ECO:0000259" key="2">
    <source>
        <dbReference type="PROSITE" id="PS51462"/>
    </source>
</evidence>
<feature type="domain" description="Nudix hydrolase" evidence="2">
    <location>
        <begin position="17"/>
        <end position="142"/>
    </location>
</feature>
<dbReference type="PANTHER" id="PTHR23114:SF17">
    <property type="entry name" value="M7GPPPN-MRNA HYDROLASE"/>
    <property type="match status" value="1"/>
</dbReference>
<dbReference type="InterPro" id="IPR000086">
    <property type="entry name" value="NUDIX_hydrolase_dom"/>
</dbReference>
<protein>
    <recommendedName>
        <fullName evidence="2">Nudix hydrolase domain-containing protein</fullName>
    </recommendedName>
</protein>
<dbReference type="PANTHER" id="PTHR23114">
    <property type="entry name" value="M7GPPPN-MRNA HYDROLASE"/>
    <property type="match status" value="1"/>
</dbReference>
<dbReference type="InterPro" id="IPR020084">
    <property type="entry name" value="NUDIX_hydrolase_CS"/>
</dbReference>
<proteinExistence type="predicted"/>
<keyword evidence="1" id="KW-0378">Hydrolase</keyword>
<accession>A0A6C0K397</accession>
<reference evidence="3" key="1">
    <citation type="journal article" date="2020" name="Nature">
        <title>Giant virus diversity and host interactions through global metagenomics.</title>
        <authorList>
            <person name="Schulz F."/>
            <person name="Roux S."/>
            <person name="Paez-Espino D."/>
            <person name="Jungbluth S."/>
            <person name="Walsh D.A."/>
            <person name="Denef V.J."/>
            <person name="McMahon K.D."/>
            <person name="Konstantinidis K.T."/>
            <person name="Eloe-Fadrosh E.A."/>
            <person name="Kyrpides N.C."/>
            <person name="Woyke T."/>
        </authorList>
    </citation>
    <scope>NUCLEOTIDE SEQUENCE</scope>
    <source>
        <strain evidence="3">GVMAG-S-1101171-110</strain>
    </source>
</reference>
<name>A0A6C0K397_9ZZZZ</name>
<dbReference type="GO" id="GO:0005737">
    <property type="term" value="C:cytoplasm"/>
    <property type="evidence" value="ECO:0007669"/>
    <property type="project" value="TreeGrafter"/>
</dbReference>
<dbReference type="GO" id="GO:0016787">
    <property type="term" value="F:hydrolase activity"/>
    <property type="evidence" value="ECO:0007669"/>
    <property type="project" value="UniProtKB-KW"/>
</dbReference>
<evidence type="ECO:0000256" key="1">
    <source>
        <dbReference type="ARBA" id="ARBA00022801"/>
    </source>
</evidence>
<dbReference type="AlphaFoldDB" id="A0A6C0K397"/>
<dbReference type="PROSITE" id="PS00893">
    <property type="entry name" value="NUDIX_BOX"/>
    <property type="match status" value="1"/>
</dbReference>
<dbReference type="Gene3D" id="3.90.79.10">
    <property type="entry name" value="Nucleoside Triphosphate Pyrophosphohydrolase"/>
    <property type="match status" value="1"/>
</dbReference>
<dbReference type="SUPFAM" id="SSF55811">
    <property type="entry name" value="Nudix"/>
    <property type="match status" value="1"/>
</dbReference>
<dbReference type="CDD" id="cd02883">
    <property type="entry name" value="NUDIX_Hydrolase"/>
    <property type="match status" value="1"/>
</dbReference>